<sequence>MSESEGSKIHFRTKDRFTLEKEIIFQEYCGPLSLKYVCDYFGIPATQTEMARKTLYVPGEGTDTPEMINTLKEKGLFPLQISDLSLDVMDKMLGDKGLAIVYYSDREESFSGGSNPEHYYDPDGGHYAIYLGRTAPPENAAPGAVNTIHLLCPYRGFYTESEPNFVHYWADYIKDEENPEKIYKYKGYGLLVYPSLADKREAVEKLKQYIKEVK</sequence>
<accession>A0A1F4ZUL0</accession>
<comment type="caution">
    <text evidence="1">The sequence shown here is derived from an EMBL/GenBank/DDBJ whole genome shotgun (WGS) entry which is preliminary data.</text>
</comment>
<proteinExistence type="predicted"/>
<organism evidence="1 2">
    <name type="scientific">Candidatus Amesbacteria bacterium RIFOXYB1_FULL_47_9</name>
    <dbReference type="NCBI Taxonomy" id="1797266"/>
    <lineage>
        <taxon>Bacteria</taxon>
        <taxon>Candidatus Amesiibacteriota</taxon>
    </lineage>
</organism>
<evidence type="ECO:0008006" key="3">
    <source>
        <dbReference type="Google" id="ProtNLM"/>
    </source>
</evidence>
<reference evidence="1 2" key="1">
    <citation type="journal article" date="2016" name="Nat. Commun.">
        <title>Thousands of microbial genomes shed light on interconnected biogeochemical processes in an aquifer system.</title>
        <authorList>
            <person name="Anantharaman K."/>
            <person name="Brown C.T."/>
            <person name="Hug L.A."/>
            <person name="Sharon I."/>
            <person name="Castelle C.J."/>
            <person name="Probst A.J."/>
            <person name="Thomas B.C."/>
            <person name="Singh A."/>
            <person name="Wilkins M.J."/>
            <person name="Karaoz U."/>
            <person name="Brodie E.L."/>
            <person name="Williams K.H."/>
            <person name="Hubbard S.S."/>
            <person name="Banfield J.F."/>
        </authorList>
    </citation>
    <scope>NUCLEOTIDE SEQUENCE [LARGE SCALE GENOMIC DNA]</scope>
</reference>
<dbReference type="AlphaFoldDB" id="A0A1F4ZUL0"/>
<dbReference type="Gene3D" id="3.90.70.10">
    <property type="entry name" value="Cysteine proteinases"/>
    <property type="match status" value="1"/>
</dbReference>
<name>A0A1F4ZUL0_9BACT</name>
<gene>
    <name evidence="1" type="ORF">A2395_00960</name>
</gene>
<protein>
    <recommendedName>
        <fullName evidence="3">Peptidase C39-like domain-containing protein</fullName>
    </recommendedName>
</protein>
<evidence type="ECO:0000313" key="1">
    <source>
        <dbReference type="EMBL" id="OGD10031.1"/>
    </source>
</evidence>
<evidence type="ECO:0000313" key="2">
    <source>
        <dbReference type="Proteomes" id="UP000178188"/>
    </source>
</evidence>
<dbReference type="EMBL" id="MEXU01000036">
    <property type="protein sequence ID" value="OGD10031.1"/>
    <property type="molecule type" value="Genomic_DNA"/>
</dbReference>
<dbReference type="Proteomes" id="UP000178188">
    <property type="component" value="Unassembled WGS sequence"/>
</dbReference>